<reference evidence="1 2" key="1">
    <citation type="submission" date="2020-04" db="EMBL/GenBank/DDBJ databases">
        <title>Genome sequencing of novel species.</title>
        <authorList>
            <person name="Heo J."/>
            <person name="Kim S.-J."/>
            <person name="Kim J.-S."/>
            <person name="Hong S.-B."/>
            <person name="Kwon S.-W."/>
        </authorList>
    </citation>
    <scope>NUCLEOTIDE SEQUENCE [LARGE SCALE GENOMIC DNA]</scope>
    <source>
        <strain evidence="1 2">GN2-R2</strain>
    </source>
</reference>
<name>A0A7Z2VTK2_9BURK</name>
<accession>A0A7Z2VTK2</accession>
<evidence type="ECO:0008006" key="3">
    <source>
        <dbReference type="Google" id="ProtNLM"/>
    </source>
</evidence>
<sequence length="207" mass="22068">MTQSTLAALPLRLRLWLARMAPLSLAALLAIVPCAAALAWVTLAQLGLERDLEQARARVAARRAQAEAPARPAAVAASAATAPVAAAPADNLDLFYGTLGQRRHAEQQVKTLFALAAKNGLVLSQGEYKSAWDKNARVHTYQVNLPVKGSYAAIWEFALASLRAIPFAALDDISFKRDSIADAAVEARLRLTLYLGESDAVAREGAP</sequence>
<dbReference type="KEGG" id="mfy:HH212_00810"/>
<organism evidence="1 2">
    <name type="scientific">Massilia forsythiae</name>
    <dbReference type="NCBI Taxonomy" id="2728020"/>
    <lineage>
        <taxon>Bacteria</taxon>
        <taxon>Pseudomonadati</taxon>
        <taxon>Pseudomonadota</taxon>
        <taxon>Betaproteobacteria</taxon>
        <taxon>Burkholderiales</taxon>
        <taxon>Oxalobacteraceae</taxon>
        <taxon>Telluria group</taxon>
        <taxon>Massilia</taxon>
    </lineage>
</organism>
<keyword evidence="2" id="KW-1185">Reference proteome</keyword>
<evidence type="ECO:0000313" key="1">
    <source>
        <dbReference type="EMBL" id="QJD98761.1"/>
    </source>
</evidence>
<proteinExistence type="predicted"/>
<protein>
    <recommendedName>
        <fullName evidence="3">Pilus assembly protein PilO</fullName>
    </recommendedName>
</protein>
<dbReference type="RefSeq" id="WP_169433659.1">
    <property type="nucleotide sequence ID" value="NZ_CP051685.1"/>
</dbReference>
<gene>
    <name evidence="1" type="ORF">HH212_00810</name>
</gene>
<evidence type="ECO:0000313" key="2">
    <source>
        <dbReference type="Proteomes" id="UP000502415"/>
    </source>
</evidence>
<dbReference type="AlphaFoldDB" id="A0A7Z2VTK2"/>
<dbReference type="EMBL" id="CP051685">
    <property type="protein sequence ID" value="QJD98761.1"/>
    <property type="molecule type" value="Genomic_DNA"/>
</dbReference>
<dbReference type="Proteomes" id="UP000502415">
    <property type="component" value="Chromosome"/>
</dbReference>